<evidence type="ECO:0000256" key="1">
    <source>
        <dbReference type="SAM" id="MobiDB-lite"/>
    </source>
</evidence>
<feature type="compositionally biased region" description="Basic residues" evidence="1">
    <location>
        <begin position="94"/>
        <end position="103"/>
    </location>
</feature>
<reference evidence="3" key="1">
    <citation type="submission" date="2024-02" db="EMBL/GenBank/DDBJ databases">
        <authorList>
            <consortium name="ELIXIR-Norway"/>
            <consortium name="Elixir Norway"/>
        </authorList>
    </citation>
    <scope>NUCLEOTIDE SEQUENCE</scope>
</reference>
<dbReference type="EMBL" id="OZ019910">
    <property type="protein sequence ID" value="CAK9211055.1"/>
    <property type="molecule type" value="Genomic_DNA"/>
</dbReference>
<dbReference type="Proteomes" id="UP001497512">
    <property type="component" value="Chromosome 18"/>
</dbReference>
<proteinExistence type="predicted"/>
<dbReference type="InterPro" id="IPR039609">
    <property type="entry name" value="VQ_15/22"/>
</dbReference>
<feature type="region of interest" description="Disordered" evidence="1">
    <location>
        <begin position="56"/>
        <end position="105"/>
    </location>
</feature>
<feature type="region of interest" description="Disordered" evidence="1">
    <location>
        <begin position="1"/>
        <end position="38"/>
    </location>
</feature>
<evidence type="ECO:0000313" key="3">
    <source>
        <dbReference type="EMBL" id="CAK9211055.1"/>
    </source>
</evidence>
<dbReference type="PANTHER" id="PTHR33179:SF83">
    <property type="entry name" value="VQ DOMAIN-CONTAINING PROTEIN"/>
    <property type="match status" value="1"/>
</dbReference>
<feature type="region of interest" description="Disordered" evidence="1">
    <location>
        <begin position="139"/>
        <end position="171"/>
    </location>
</feature>
<feature type="domain" description="VQ" evidence="2">
    <location>
        <begin position="104"/>
        <end position="127"/>
    </location>
</feature>
<name>A0ABP0U2J9_9BRYO</name>
<evidence type="ECO:0000259" key="2">
    <source>
        <dbReference type="Pfam" id="PF05678"/>
    </source>
</evidence>
<dbReference type="InterPro" id="IPR008889">
    <property type="entry name" value="VQ"/>
</dbReference>
<sequence>MASGSGGGSAGTSSSSSQDELQMAQWGHHAMQTGSSSCYSASDPIWLTLLGTTVESQQTTPNTPEAYCTNSLHSSESASPSRRNTSPAAAPMKAKPRRKRPSRRVPTTLLEATSSEFRGLVQELTGVKPDAVLATAGESAARNDHTPPASSTNHLLPPQPIRAPTRTSTQDTENFSLQAQYNAAQARSRSASGSNANFSHYESTSTMAVPLEDEFPTYHSSWNFSSGHEDTETWMGFFAKN</sequence>
<evidence type="ECO:0000313" key="4">
    <source>
        <dbReference type="Proteomes" id="UP001497512"/>
    </source>
</evidence>
<feature type="compositionally biased region" description="Gly residues" evidence="1">
    <location>
        <begin position="1"/>
        <end position="10"/>
    </location>
</feature>
<organism evidence="3 4">
    <name type="scientific">Sphagnum troendelagicum</name>
    <dbReference type="NCBI Taxonomy" id="128251"/>
    <lineage>
        <taxon>Eukaryota</taxon>
        <taxon>Viridiplantae</taxon>
        <taxon>Streptophyta</taxon>
        <taxon>Embryophyta</taxon>
        <taxon>Bryophyta</taxon>
        <taxon>Sphagnophytina</taxon>
        <taxon>Sphagnopsida</taxon>
        <taxon>Sphagnales</taxon>
        <taxon>Sphagnaceae</taxon>
        <taxon>Sphagnum</taxon>
    </lineage>
</organism>
<protein>
    <recommendedName>
        <fullName evidence="2">VQ domain-containing protein</fullName>
    </recommendedName>
</protein>
<gene>
    <name evidence="3" type="ORF">CSSPTR1EN2_LOCUS10468</name>
</gene>
<dbReference type="Pfam" id="PF05678">
    <property type="entry name" value="VQ"/>
    <property type="match status" value="1"/>
</dbReference>
<keyword evidence="4" id="KW-1185">Reference proteome</keyword>
<dbReference type="PANTHER" id="PTHR33179">
    <property type="entry name" value="VQ MOTIF-CONTAINING PROTEIN"/>
    <property type="match status" value="1"/>
</dbReference>
<accession>A0ABP0U2J9</accession>
<feature type="compositionally biased region" description="Polar residues" evidence="1">
    <location>
        <begin position="56"/>
        <end position="86"/>
    </location>
</feature>